<evidence type="ECO:0000256" key="7">
    <source>
        <dbReference type="PROSITE-ProRule" id="PRU00207"/>
    </source>
</evidence>
<keyword evidence="12" id="KW-1185">Reference proteome</keyword>
<dbReference type="CDD" id="cd16505">
    <property type="entry name" value="RING-HC_CYHR1"/>
    <property type="match status" value="1"/>
</dbReference>
<keyword evidence="2" id="KW-0963">Cytoplasm</keyword>
<dbReference type="InterPro" id="IPR001841">
    <property type="entry name" value="Znf_RING"/>
</dbReference>
<feature type="region of interest" description="Disordered" evidence="8">
    <location>
        <begin position="1"/>
        <end position="21"/>
    </location>
</feature>
<dbReference type="Gene3D" id="3.30.40.10">
    <property type="entry name" value="Zinc/RING finger domain, C3HC4 (zinc finger)"/>
    <property type="match status" value="2"/>
</dbReference>
<dbReference type="InterPro" id="IPR013083">
    <property type="entry name" value="Znf_RING/FYVE/PHD"/>
</dbReference>
<comment type="subcellular location">
    <subcellularLocation>
        <location evidence="1">Cytoplasm</location>
    </subcellularLocation>
</comment>
<dbReference type="PANTHER" id="PTHR23059">
    <property type="entry name" value="CYSTEINE AND HISTIDINE-RICH PROTEIN 1"/>
    <property type="match status" value="1"/>
</dbReference>
<dbReference type="InterPro" id="IPR001293">
    <property type="entry name" value="Znf_TRAF"/>
</dbReference>
<dbReference type="Proteomes" id="UP001359485">
    <property type="component" value="Unassembled WGS sequence"/>
</dbReference>
<comment type="similarity">
    <text evidence="6">Belongs to the ZFTRAF1 family.</text>
</comment>
<evidence type="ECO:0000313" key="11">
    <source>
        <dbReference type="EMBL" id="KAK6624802.1"/>
    </source>
</evidence>
<feature type="domain" description="RING-type" evidence="9">
    <location>
        <begin position="57"/>
        <end position="102"/>
    </location>
</feature>
<protein>
    <submittedName>
        <fullName evidence="11">Uncharacterized protein</fullName>
    </submittedName>
</protein>
<feature type="zinc finger region" description="TRAF-type" evidence="7">
    <location>
        <begin position="123"/>
        <end position="161"/>
    </location>
</feature>
<dbReference type="InterPro" id="IPR049548">
    <property type="entry name" value="Sina-like_RING"/>
</dbReference>
<keyword evidence="5 7" id="KW-0862">Zinc</keyword>
<evidence type="ECO:0000256" key="6">
    <source>
        <dbReference type="ARBA" id="ARBA00034319"/>
    </source>
</evidence>
<name>A0ABR1AQQ6_POLSC</name>
<evidence type="ECO:0000313" key="12">
    <source>
        <dbReference type="Proteomes" id="UP001359485"/>
    </source>
</evidence>
<sequence>MSEFSASSSDGDRSQVMEETTNEKCDILEPEAKKIKLSLYIEKNEKLEQRLGGILCCAVCLDLPSAAVYQCSNGHLMCAGCITHLLADARLRDESATCPTCRVEFSRQSASRNLAVEKAVSELPMECQFCSKEYPRNTLEMHEKQGCEKRITSCKFYQIGCPWRGPYHEYSEHEVVCIHPNKTGAEVMEALKLLEQKTEEEKKLYDGIFELLSFEKIAINDLQMKPYRTDEFLHKLFYETNRFSAFNHQWVVKARINNFQSNPAHSSERDMTYQLIMKNKPSFQLTIHYLIVKGPFGDMKVKPKIYRYDFTEEESESPYTQLPLQDTCECNRLLAAKAINFR</sequence>
<dbReference type="Pfam" id="PF21362">
    <property type="entry name" value="Sina_RING"/>
    <property type="match status" value="1"/>
</dbReference>
<gene>
    <name evidence="11" type="ORF">RUM44_011666</name>
</gene>
<keyword evidence="3 7" id="KW-0479">Metal-binding</keyword>
<dbReference type="PANTHER" id="PTHR23059:SF4">
    <property type="entry name" value="ZINC FINGER TRAF-TYPE-CONTAINING PROTEIN 1"/>
    <property type="match status" value="1"/>
</dbReference>
<evidence type="ECO:0000256" key="2">
    <source>
        <dbReference type="ARBA" id="ARBA00022490"/>
    </source>
</evidence>
<proteinExistence type="inferred from homology"/>
<comment type="caution">
    <text evidence="11">The sequence shown here is derived from an EMBL/GenBank/DDBJ whole genome shotgun (WGS) entry which is preliminary data.</text>
</comment>
<dbReference type="SUPFAM" id="SSF49599">
    <property type="entry name" value="TRAF domain-like"/>
    <property type="match status" value="1"/>
</dbReference>
<organism evidence="11 12">
    <name type="scientific">Polyplax serrata</name>
    <name type="common">Common mouse louse</name>
    <dbReference type="NCBI Taxonomy" id="468196"/>
    <lineage>
        <taxon>Eukaryota</taxon>
        <taxon>Metazoa</taxon>
        <taxon>Ecdysozoa</taxon>
        <taxon>Arthropoda</taxon>
        <taxon>Hexapoda</taxon>
        <taxon>Insecta</taxon>
        <taxon>Pterygota</taxon>
        <taxon>Neoptera</taxon>
        <taxon>Paraneoptera</taxon>
        <taxon>Psocodea</taxon>
        <taxon>Troctomorpha</taxon>
        <taxon>Phthiraptera</taxon>
        <taxon>Anoplura</taxon>
        <taxon>Polyplacidae</taxon>
        <taxon>Polyplax</taxon>
    </lineage>
</organism>
<evidence type="ECO:0000256" key="4">
    <source>
        <dbReference type="ARBA" id="ARBA00022771"/>
    </source>
</evidence>
<keyword evidence="4 7" id="KW-0863">Zinc-finger</keyword>
<evidence type="ECO:0000256" key="8">
    <source>
        <dbReference type="SAM" id="MobiDB-lite"/>
    </source>
</evidence>
<dbReference type="InterPro" id="IPR039338">
    <property type="entry name" value="ZFTRAF1"/>
</dbReference>
<evidence type="ECO:0000256" key="3">
    <source>
        <dbReference type="ARBA" id="ARBA00022723"/>
    </source>
</evidence>
<dbReference type="PROSITE" id="PS50145">
    <property type="entry name" value="ZF_TRAF"/>
    <property type="match status" value="1"/>
</dbReference>
<dbReference type="PROSITE" id="PS50089">
    <property type="entry name" value="ZF_RING_2"/>
    <property type="match status" value="1"/>
</dbReference>
<evidence type="ECO:0000259" key="10">
    <source>
        <dbReference type="PROSITE" id="PS50145"/>
    </source>
</evidence>
<reference evidence="11 12" key="1">
    <citation type="submission" date="2023-09" db="EMBL/GenBank/DDBJ databases">
        <title>Genomes of two closely related lineages of the louse Polyplax serrata with different host specificities.</title>
        <authorList>
            <person name="Martinu J."/>
            <person name="Tarabai H."/>
            <person name="Stefka J."/>
            <person name="Hypsa V."/>
        </authorList>
    </citation>
    <scope>NUCLEOTIDE SEQUENCE [LARGE SCALE GENOMIC DNA]</scope>
    <source>
        <strain evidence="11">98ZLc_SE</strain>
    </source>
</reference>
<evidence type="ECO:0000256" key="1">
    <source>
        <dbReference type="ARBA" id="ARBA00004496"/>
    </source>
</evidence>
<dbReference type="SUPFAM" id="SSF57850">
    <property type="entry name" value="RING/U-box"/>
    <property type="match status" value="1"/>
</dbReference>
<evidence type="ECO:0000259" key="9">
    <source>
        <dbReference type="PROSITE" id="PS50089"/>
    </source>
</evidence>
<accession>A0ABR1AQQ6</accession>
<feature type="domain" description="TRAF-type" evidence="10">
    <location>
        <begin position="123"/>
        <end position="161"/>
    </location>
</feature>
<dbReference type="EMBL" id="JAWJWF010000046">
    <property type="protein sequence ID" value="KAK6624802.1"/>
    <property type="molecule type" value="Genomic_DNA"/>
</dbReference>
<evidence type="ECO:0000256" key="5">
    <source>
        <dbReference type="ARBA" id="ARBA00022833"/>
    </source>
</evidence>
<feature type="compositionally biased region" description="Basic and acidic residues" evidence="8">
    <location>
        <begin position="10"/>
        <end position="21"/>
    </location>
</feature>